<dbReference type="AlphaFoldDB" id="W9WSI4"/>
<evidence type="ECO:0000313" key="2">
    <source>
        <dbReference type="Proteomes" id="UP000019471"/>
    </source>
</evidence>
<comment type="caution">
    <text evidence="1">The sequence shown here is derived from an EMBL/GenBank/DDBJ whole genome shotgun (WGS) entry which is preliminary data.</text>
</comment>
<evidence type="ECO:0000313" key="1">
    <source>
        <dbReference type="EMBL" id="EXJ67965.1"/>
    </source>
</evidence>
<evidence type="ECO:0008006" key="3">
    <source>
        <dbReference type="Google" id="ProtNLM"/>
    </source>
</evidence>
<proteinExistence type="predicted"/>
<dbReference type="GeneID" id="19193278"/>
<keyword evidence="2" id="KW-1185">Reference proteome</keyword>
<gene>
    <name evidence="1" type="ORF">A1O5_08579</name>
</gene>
<sequence>MLCDICEAIPFGNLPSEEQNALPHQPSLDALEASKESCSICSLIWWAAGCSLVNVGGMVAFRSGVEYPSGRKIMTQETESNYNPIGLLRAMENGAVFLDTPSPKPDLREPVFMDPRSCFPATEEISGKIRPWIFGSWYKSPFKDIPLQLIGLGVRLGTGPSAEAAEGNTDEEVRLRGTFLRVRTDDGIMLLLSNGQYYANLLSEILAWQKWFRAAFAQTIKALP</sequence>
<dbReference type="EMBL" id="AMGX01000014">
    <property type="protein sequence ID" value="EXJ67965.1"/>
    <property type="molecule type" value="Genomic_DNA"/>
</dbReference>
<dbReference type="Proteomes" id="UP000019471">
    <property type="component" value="Unassembled WGS sequence"/>
</dbReference>
<dbReference type="RefSeq" id="XP_007747351.1">
    <property type="nucleotide sequence ID" value="XM_007749161.1"/>
</dbReference>
<name>W9WSI4_9EURO</name>
<dbReference type="HOGENOM" id="CLU_1234891_0_0_1"/>
<protein>
    <recommendedName>
        <fullName evidence="3">Heterokaryon incompatibility domain-containing protein</fullName>
    </recommendedName>
</protein>
<reference evidence="1 2" key="1">
    <citation type="submission" date="2013-03" db="EMBL/GenBank/DDBJ databases">
        <title>The Genome Sequence of Cladophialophora psammophila CBS 110553.</title>
        <authorList>
            <consortium name="The Broad Institute Genomics Platform"/>
            <person name="Cuomo C."/>
            <person name="de Hoog S."/>
            <person name="Gorbushina A."/>
            <person name="Walker B."/>
            <person name="Young S.K."/>
            <person name="Zeng Q."/>
            <person name="Gargeya S."/>
            <person name="Fitzgerald M."/>
            <person name="Haas B."/>
            <person name="Abouelleil A."/>
            <person name="Allen A.W."/>
            <person name="Alvarado L."/>
            <person name="Arachchi H.M."/>
            <person name="Berlin A.M."/>
            <person name="Chapman S.B."/>
            <person name="Gainer-Dewar J."/>
            <person name="Goldberg J."/>
            <person name="Griggs A."/>
            <person name="Gujja S."/>
            <person name="Hansen M."/>
            <person name="Howarth C."/>
            <person name="Imamovic A."/>
            <person name="Ireland A."/>
            <person name="Larimer J."/>
            <person name="McCowan C."/>
            <person name="Murphy C."/>
            <person name="Pearson M."/>
            <person name="Poon T.W."/>
            <person name="Priest M."/>
            <person name="Roberts A."/>
            <person name="Saif S."/>
            <person name="Shea T."/>
            <person name="Sisk P."/>
            <person name="Sykes S."/>
            <person name="Wortman J."/>
            <person name="Nusbaum C."/>
            <person name="Birren B."/>
        </authorList>
    </citation>
    <scope>NUCLEOTIDE SEQUENCE [LARGE SCALE GENOMIC DNA]</scope>
    <source>
        <strain evidence="1 2">CBS 110553</strain>
    </source>
</reference>
<organism evidence="1 2">
    <name type="scientific">Cladophialophora psammophila CBS 110553</name>
    <dbReference type="NCBI Taxonomy" id="1182543"/>
    <lineage>
        <taxon>Eukaryota</taxon>
        <taxon>Fungi</taxon>
        <taxon>Dikarya</taxon>
        <taxon>Ascomycota</taxon>
        <taxon>Pezizomycotina</taxon>
        <taxon>Eurotiomycetes</taxon>
        <taxon>Chaetothyriomycetidae</taxon>
        <taxon>Chaetothyriales</taxon>
        <taxon>Herpotrichiellaceae</taxon>
        <taxon>Cladophialophora</taxon>
    </lineage>
</organism>
<accession>W9WSI4</accession>
<dbReference type="OrthoDB" id="10434090at2759"/>